<dbReference type="Proteomes" id="UP000322214">
    <property type="component" value="Chromosome"/>
</dbReference>
<evidence type="ECO:0000256" key="2">
    <source>
        <dbReference type="ARBA" id="ARBA00022908"/>
    </source>
</evidence>
<name>A0A5B9PAU9_9BACT</name>
<protein>
    <submittedName>
        <fullName evidence="9">Tyrosine recombinase XerD</fullName>
    </submittedName>
</protein>
<evidence type="ECO:0000256" key="4">
    <source>
        <dbReference type="ARBA" id="ARBA00023172"/>
    </source>
</evidence>
<dbReference type="AlphaFoldDB" id="A0A5B9PAU9"/>
<dbReference type="CDD" id="cd00397">
    <property type="entry name" value="DNA_BRE_C"/>
    <property type="match status" value="1"/>
</dbReference>
<dbReference type="PROSITE" id="PS51898">
    <property type="entry name" value="TYR_RECOMBINASE"/>
    <property type="match status" value="1"/>
</dbReference>
<dbReference type="OrthoDB" id="212062at2"/>
<sequence>MSDKDKRHNEEIHCRYFRWLVYLRNGVLTADGRGNPVNAGRRSLRTRKWDVARKRIHKLDEKMAEKLGLIRFSRREEDVDFRLNIKKGIEIYLEFIERPRIAGGIADSTRKRYKRAINSFIDYVDANPIQYWEQIDSPFMASFIKSLSTQYKPSSIVTIATTVRTLHRYLITHKYLDDRCSFPFTIARPKESTKYCPGEEELRTILACLKGCDWIFDATTVLSHSGLRFGELAQLTRFDADLKESLIYVRDETFNSNSSRTTKSGRSRTVPMHPAVRVIIERRLLLDQDLLFVGPMGGKLRSDTYGRHLRKLALDPLSKKFPHPKFQTITAHSFRHFFASMCAANKVSEQTTMDWMGHRTSNMAKYYYRSNHKAAVKMIQQFEDFTEASPADDASNSKPDSETSNEDTEQNK</sequence>
<evidence type="ECO:0000259" key="7">
    <source>
        <dbReference type="PROSITE" id="PS51898"/>
    </source>
</evidence>
<dbReference type="InterPro" id="IPR050090">
    <property type="entry name" value="Tyrosine_recombinase_XerCD"/>
</dbReference>
<dbReference type="InterPro" id="IPR013762">
    <property type="entry name" value="Integrase-like_cat_sf"/>
</dbReference>
<dbReference type="GO" id="GO:0003677">
    <property type="term" value="F:DNA binding"/>
    <property type="evidence" value="ECO:0007669"/>
    <property type="project" value="UniProtKB-UniRule"/>
</dbReference>
<gene>
    <name evidence="9" type="primary">xerD_2</name>
    <name evidence="9" type="ORF">MFFC18_19510</name>
</gene>
<dbReference type="InterPro" id="IPR002104">
    <property type="entry name" value="Integrase_catalytic"/>
</dbReference>
<evidence type="ECO:0000259" key="8">
    <source>
        <dbReference type="PROSITE" id="PS51900"/>
    </source>
</evidence>
<dbReference type="GO" id="GO:0015074">
    <property type="term" value="P:DNA integration"/>
    <property type="evidence" value="ECO:0007669"/>
    <property type="project" value="UniProtKB-KW"/>
</dbReference>
<keyword evidence="4" id="KW-0233">DNA recombination</keyword>
<evidence type="ECO:0000313" key="9">
    <source>
        <dbReference type="EMBL" id="QEG22090.1"/>
    </source>
</evidence>
<comment type="similarity">
    <text evidence="1">Belongs to the 'phage' integrase family.</text>
</comment>
<evidence type="ECO:0000256" key="1">
    <source>
        <dbReference type="ARBA" id="ARBA00008857"/>
    </source>
</evidence>
<keyword evidence="3 5" id="KW-0238">DNA-binding</keyword>
<keyword evidence="10" id="KW-1185">Reference proteome</keyword>
<dbReference type="STRING" id="980251.GCA_001642875_03438"/>
<proteinExistence type="inferred from homology"/>
<dbReference type="Pfam" id="PF00589">
    <property type="entry name" value="Phage_integrase"/>
    <property type="match status" value="1"/>
</dbReference>
<feature type="domain" description="Tyr recombinase" evidence="7">
    <location>
        <begin position="191"/>
        <end position="383"/>
    </location>
</feature>
<dbReference type="InterPro" id="IPR004107">
    <property type="entry name" value="Integrase_SAM-like_N"/>
</dbReference>
<dbReference type="InterPro" id="IPR044068">
    <property type="entry name" value="CB"/>
</dbReference>
<dbReference type="InterPro" id="IPR011010">
    <property type="entry name" value="DNA_brk_join_enz"/>
</dbReference>
<feature type="domain" description="Core-binding (CB)" evidence="8">
    <location>
        <begin position="83"/>
        <end position="171"/>
    </location>
</feature>
<dbReference type="GO" id="GO:0006310">
    <property type="term" value="P:DNA recombination"/>
    <property type="evidence" value="ECO:0007669"/>
    <property type="project" value="UniProtKB-KW"/>
</dbReference>
<dbReference type="SUPFAM" id="SSF56349">
    <property type="entry name" value="DNA breaking-rejoining enzymes"/>
    <property type="match status" value="1"/>
</dbReference>
<dbReference type="Gene3D" id="1.10.443.10">
    <property type="entry name" value="Intergrase catalytic core"/>
    <property type="match status" value="1"/>
</dbReference>
<feature type="compositionally biased region" description="Acidic residues" evidence="6">
    <location>
        <begin position="403"/>
        <end position="412"/>
    </location>
</feature>
<dbReference type="PROSITE" id="PS51900">
    <property type="entry name" value="CB"/>
    <property type="match status" value="1"/>
</dbReference>
<evidence type="ECO:0000256" key="6">
    <source>
        <dbReference type="SAM" id="MobiDB-lite"/>
    </source>
</evidence>
<evidence type="ECO:0000313" key="10">
    <source>
        <dbReference type="Proteomes" id="UP000322214"/>
    </source>
</evidence>
<organism evidence="9 10">
    <name type="scientific">Mariniblastus fucicola</name>
    <dbReference type="NCBI Taxonomy" id="980251"/>
    <lineage>
        <taxon>Bacteria</taxon>
        <taxon>Pseudomonadati</taxon>
        <taxon>Planctomycetota</taxon>
        <taxon>Planctomycetia</taxon>
        <taxon>Pirellulales</taxon>
        <taxon>Pirellulaceae</taxon>
        <taxon>Mariniblastus</taxon>
    </lineage>
</organism>
<dbReference type="RefSeq" id="WP_075082199.1">
    <property type="nucleotide sequence ID" value="NZ_CP042912.1"/>
</dbReference>
<dbReference type="PANTHER" id="PTHR30349:SF41">
    <property type="entry name" value="INTEGRASE_RECOMBINASE PROTEIN MJ0367-RELATED"/>
    <property type="match status" value="1"/>
</dbReference>
<dbReference type="Pfam" id="PF02899">
    <property type="entry name" value="Phage_int_SAM_1"/>
    <property type="match status" value="1"/>
</dbReference>
<reference evidence="9 10" key="1">
    <citation type="submission" date="2019-08" db="EMBL/GenBank/DDBJ databases">
        <title>Deep-cultivation of Planctomycetes and their phenomic and genomic characterization uncovers novel biology.</title>
        <authorList>
            <person name="Wiegand S."/>
            <person name="Jogler M."/>
            <person name="Boedeker C."/>
            <person name="Pinto D."/>
            <person name="Vollmers J."/>
            <person name="Rivas-Marin E."/>
            <person name="Kohn T."/>
            <person name="Peeters S.H."/>
            <person name="Heuer A."/>
            <person name="Rast P."/>
            <person name="Oberbeckmann S."/>
            <person name="Bunk B."/>
            <person name="Jeske O."/>
            <person name="Meyerdierks A."/>
            <person name="Storesund J.E."/>
            <person name="Kallscheuer N."/>
            <person name="Luecker S."/>
            <person name="Lage O.M."/>
            <person name="Pohl T."/>
            <person name="Merkel B.J."/>
            <person name="Hornburger P."/>
            <person name="Mueller R.-W."/>
            <person name="Bruemmer F."/>
            <person name="Labrenz M."/>
            <person name="Spormann A.M."/>
            <person name="Op den Camp H."/>
            <person name="Overmann J."/>
            <person name="Amann R."/>
            <person name="Jetten M.S.M."/>
            <person name="Mascher T."/>
            <person name="Medema M.H."/>
            <person name="Devos D.P."/>
            <person name="Kaster A.-K."/>
            <person name="Ovreas L."/>
            <person name="Rohde M."/>
            <person name="Galperin M.Y."/>
            <person name="Jogler C."/>
        </authorList>
    </citation>
    <scope>NUCLEOTIDE SEQUENCE [LARGE SCALE GENOMIC DNA]</scope>
    <source>
        <strain evidence="9 10">FC18</strain>
    </source>
</reference>
<dbReference type="Gene3D" id="1.10.150.130">
    <property type="match status" value="1"/>
</dbReference>
<evidence type="ECO:0000256" key="5">
    <source>
        <dbReference type="PROSITE-ProRule" id="PRU01248"/>
    </source>
</evidence>
<feature type="region of interest" description="Disordered" evidence="6">
    <location>
        <begin position="387"/>
        <end position="412"/>
    </location>
</feature>
<dbReference type="InterPro" id="IPR010998">
    <property type="entry name" value="Integrase_recombinase_N"/>
</dbReference>
<dbReference type="PANTHER" id="PTHR30349">
    <property type="entry name" value="PHAGE INTEGRASE-RELATED"/>
    <property type="match status" value="1"/>
</dbReference>
<keyword evidence="2" id="KW-0229">DNA integration</keyword>
<evidence type="ECO:0000256" key="3">
    <source>
        <dbReference type="ARBA" id="ARBA00023125"/>
    </source>
</evidence>
<accession>A0A5B9PAU9</accession>
<dbReference type="KEGG" id="mff:MFFC18_19510"/>
<dbReference type="EMBL" id="CP042912">
    <property type="protein sequence ID" value="QEG22090.1"/>
    <property type="molecule type" value="Genomic_DNA"/>
</dbReference>